<comment type="caution">
    <text evidence="3">The sequence shown here is derived from an EMBL/GenBank/DDBJ whole genome shotgun (WGS) entry which is preliminary data.</text>
</comment>
<evidence type="ECO:0000256" key="1">
    <source>
        <dbReference type="ARBA" id="ARBA00023002"/>
    </source>
</evidence>
<gene>
    <name evidence="3" type="ORF">JZO76_13875</name>
</gene>
<dbReference type="InterPro" id="IPR002225">
    <property type="entry name" value="3Beta_OHSteriod_DH/Estase"/>
</dbReference>
<dbReference type="SUPFAM" id="SSF51735">
    <property type="entry name" value="NAD(P)-binding Rossmann-fold domains"/>
    <property type="match status" value="1"/>
</dbReference>
<dbReference type="PANTHER" id="PTHR10366:SF564">
    <property type="entry name" value="STEROL-4-ALPHA-CARBOXYLATE 3-DEHYDROGENASE, DECARBOXYLATING"/>
    <property type="match status" value="1"/>
</dbReference>
<keyword evidence="4" id="KW-1185">Reference proteome</keyword>
<dbReference type="InterPro" id="IPR036291">
    <property type="entry name" value="NAD(P)-bd_dom_sf"/>
</dbReference>
<name>A0ABS3HAX2_9ENTE</name>
<evidence type="ECO:0000313" key="4">
    <source>
        <dbReference type="Proteomes" id="UP000664256"/>
    </source>
</evidence>
<protein>
    <submittedName>
        <fullName evidence="3">Aldehyde reductase</fullName>
    </submittedName>
</protein>
<accession>A0ABS3HAX2</accession>
<dbReference type="Pfam" id="PF01073">
    <property type="entry name" value="3Beta_HSD"/>
    <property type="match status" value="1"/>
</dbReference>
<evidence type="ECO:0000313" key="3">
    <source>
        <dbReference type="EMBL" id="MBO0450597.1"/>
    </source>
</evidence>
<dbReference type="PANTHER" id="PTHR10366">
    <property type="entry name" value="NAD DEPENDENT EPIMERASE/DEHYDRATASE"/>
    <property type="match status" value="1"/>
</dbReference>
<dbReference type="EMBL" id="JAFLVT010000023">
    <property type="protein sequence ID" value="MBO0450597.1"/>
    <property type="molecule type" value="Genomic_DNA"/>
</dbReference>
<dbReference type="Proteomes" id="UP000664256">
    <property type="component" value="Unassembled WGS sequence"/>
</dbReference>
<keyword evidence="1" id="KW-0560">Oxidoreductase</keyword>
<reference evidence="3 4" key="1">
    <citation type="submission" date="2021-03" db="EMBL/GenBank/DDBJ databases">
        <title>Enterococcal diversity collection.</title>
        <authorList>
            <person name="Gilmore M.S."/>
            <person name="Schwartzman J."/>
            <person name="Van Tyne D."/>
            <person name="Martin M."/>
            <person name="Earl A.M."/>
            <person name="Manson A.L."/>
            <person name="Straub T."/>
            <person name="Salamzade R."/>
            <person name="Saavedra J."/>
            <person name="Lebreton F."/>
            <person name="Prichula J."/>
            <person name="Schaufler K."/>
            <person name="Gaca A."/>
            <person name="Sgardioli B."/>
            <person name="Wagenaar J."/>
            <person name="Strong T."/>
        </authorList>
    </citation>
    <scope>NUCLEOTIDE SEQUENCE [LARGE SCALE GENOMIC DNA]</scope>
    <source>
        <strain evidence="3 4">MJM12</strain>
    </source>
</reference>
<dbReference type="CDD" id="cd05227">
    <property type="entry name" value="AR_SDR_e"/>
    <property type="match status" value="1"/>
</dbReference>
<proteinExistence type="predicted"/>
<dbReference type="RefSeq" id="WP_206905841.1">
    <property type="nucleotide sequence ID" value="NZ_JAFLVT010000023.1"/>
</dbReference>
<evidence type="ECO:0000259" key="2">
    <source>
        <dbReference type="Pfam" id="PF01073"/>
    </source>
</evidence>
<dbReference type="InterPro" id="IPR050425">
    <property type="entry name" value="NAD(P)_dehydrat-like"/>
</dbReference>
<organism evidence="3 4">
    <name type="scientific">Candidatus Enterococcus myersii</name>
    <dbReference type="NCBI Taxonomy" id="2815322"/>
    <lineage>
        <taxon>Bacteria</taxon>
        <taxon>Bacillati</taxon>
        <taxon>Bacillota</taxon>
        <taxon>Bacilli</taxon>
        <taxon>Lactobacillales</taxon>
        <taxon>Enterococcaceae</taxon>
        <taxon>Enterococcus</taxon>
    </lineage>
</organism>
<feature type="domain" description="3-beta hydroxysteroid dehydrogenase/isomerase" evidence="2">
    <location>
        <begin position="6"/>
        <end position="237"/>
    </location>
</feature>
<dbReference type="Gene3D" id="3.40.50.720">
    <property type="entry name" value="NAD(P)-binding Rossmann-like Domain"/>
    <property type="match status" value="1"/>
</dbReference>
<sequence>MSKKILVTGGTGFLASHIIFQLLQQGFAVKTTIRQNNSQAAILATIKANGIYDTSQLSFAVADLNQDAHWEEIMADCDGVISVASPVFFGKVSNEQEVMKPARDGILRILKAASKTGVKRVVMTSNFGAVGFSNLDKNSWTTEENWTDENQAGLSLYEKSKLLAEKAAWQFMKREKPNFDLVAINPVAIFGPSLNGHVSGSFDLLKMLLTGSTKRYPNLPLNVVDVRDVAAIHILAMLTPEAGGQRFIASANGIITMAEIAALIKKERPALAAKVPQKQIPNFLIKLASHFNTTAQEGALFLQMNRNVKNDKAKKQLGWQPLADSKTAVLEAVDSLVAQKHIE</sequence>